<dbReference type="KEGG" id="clec:106665471"/>
<gene>
    <name evidence="11" type="primary">106665471</name>
</gene>
<sequence>MDLEYFHSTVDMFAMSGHTLNLEKFSLLHASLTLLQNDNHFKKVYFWGKVLGLDCDYYIAFGYTKDILKGIVFYYSKNAIDWVLLPKTRDMENYLSLIITSRFQGDQSLQVDVMDDKPIPGDEYEAGSDTVASKKLKRWFKIPVYVLKEEDRLASVVASATAEGAVVPRGALYKHPNGDVVPNETFCGLKMDEALVLNNYCHFRRPLGKWDANLLKRADYNYSIDFLDTIDSDIPINCSWSMQLINYNRTVMVRSLYWPGMTSFHNLESRIYGFVFFGLGKRNLDIPFMVG</sequence>
<organism evidence="11 12">
    <name type="scientific">Cimex lectularius</name>
    <name type="common">Bed bug</name>
    <name type="synonym">Acanthia lectularia</name>
    <dbReference type="NCBI Taxonomy" id="79782"/>
    <lineage>
        <taxon>Eukaryota</taxon>
        <taxon>Metazoa</taxon>
        <taxon>Ecdysozoa</taxon>
        <taxon>Arthropoda</taxon>
        <taxon>Hexapoda</taxon>
        <taxon>Insecta</taxon>
        <taxon>Pterygota</taxon>
        <taxon>Neoptera</taxon>
        <taxon>Paraneoptera</taxon>
        <taxon>Hemiptera</taxon>
        <taxon>Heteroptera</taxon>
        <taxon>Panheteroptera</taxon>
        <taxon>Cimicomorpha</taxon>
        <taxon>Cimicidae</taxon>
        <taxon>Cimex</taxon>
    </lineage>
</organism>
<evidence type="ECO:0000256" key="2">
    <source>
        <dbReference type="ARBA" id="ARBA00022490"/>
    </source>
</evidence>
<reference evidence="11" key="1">
    <citation type="submission" date="2022-01" db="UniProtKB">
        <authorList>
            <consortium name="EnsemblMetazoa"/>
        </authorList>
    </citation>
    <scope>IDENTIFICATION</scope>
</reference>
<evidence type="ECO:0000256" key="10">
    <source>
        <dbReference type="ARBA" id="ARBA00041080"/>
    </source>
</evidence>
<keyword evidence="3" id="KW-0970">Cilium biogenesis/degradation</keyword>
<dbReference type="AlphaFoldDB" id="A0A8I6TDN6"/>
<evidence type="ECO:0000313" key="12">
    <source>
        <dbReference type="Proteomes" id="UP000494040"/>
    </source>
</evidence>
<accession>A0A8I6TDN6</accession>
<dbReference type="InterPro" id="IPR055316">
    <property type="entry name" value="RSP9"/>
</dbReference>
<dbReference type="OrthoDB" id="10258956at2759"/>
<evidence type="ECO:0000256" key="7">
    <source>
        <dbReference type="ARBA" id="ARBA00023273"/>
    </source>
</evidence>
<dbReference type="PANTHER" id="PTHR22069:SF0">
    <property type="entry name" value="RADIAL SPOKE HEAD PROTEIN 9 HOMOLOG"/>
    <property type="match status" value="1"/>
</dbReference>
<dbReference type="PANTHER" id="PTHR22069">
    <property type="entry name" value="MITOCHONDRIAL RIBOSOMAL PROTEIN S18"/>
    <property type="match status" value="1"/>
</dbReference>
<keyword evidence="12" id="KW-1185">Reference proteome</keyword>
<comment type="similarity">
    <text evidence="9">Belongs to the flagellar radial spoke RSP9 family.</text>
</comment>
<keyword evidence="7" id="KW-0966">Cell projection</keyword>
<dbReference type="GO" id="GO:0044458">
    <property type="term" value="P:motile cilium assembly"/>
    <property type="evidence" value="ECO:0007669"/>
    <property type="project" value="TreeGrafter"/>
</dbReference>
<dbReference type="Pfam" id="PF04712">
    <property type="entry name" value="Radial_spoke"/>
    <property type="match status" value="1"/>
</dbReference>
<keyword evidence="4" id="KW-0282">Flagellum</keyword>
<comment type="subcellular location">
    <subcellularLocation>
        <location evidence="8">Cell projection</location>
        <location evidence="8">Kinocilium</location>
    </subcellularLocation>
    <subcellularLocation>
        <location evidence="1">Cytoplasm</location>
        <location evidence="1">Cytoskeleton</location>
        <location evidence="1">Flagellum axoneme</location>
    </subcellularLocation>
</comment>
<dbReference type="Proteomes" id="UP000494040">
    <property type="component" value="Unassembled WGS sequence"/>
</dbReference>
<keyword evidence="2" id="KW-0963">Cytoplasm</keyword>
<name>A0A8I6TDN6_CIMLE</name>
<evidence type="ECO:0000256" key="8">
    <source>
        <dbReference type="ARBA" id="ARBA00037822"/>
    </source>
</evidence>
<dbReference type="GO" id="GO:0060091">
    <property type="term" value="C:kinocilium"/>
    <property type="evidence" value="ECO:0007669"/>
    <property type="project" value="UniProtKB-SubCell"/>
</dbReference>
<keyword evidence="5" id="KW-0969">Cilium</keyword>
<dbReference type="OMA" id="TFYHVPN"/>
<evidence type="ECO:0000256" key="9">
    <source>
        <dbReference type="ARBA" id="ARBA00038319"/>
    </source>
</evidence>
<evidence type="ECO:0000256" key="1">
    <source>
        <dbReference type="ARBA" id="ARBA00004611"/>
    </source>
</evidence>
<evidence type="ECO:0000256" key="3">
    <source>
        <dbReference type="ARBA" id="ARBA00022794"/>
    </source>
</evidence>
<proteinExistence type="inferred from homology"/>
<dbReference type="GO" id="GO:0035082">
    <property type="term" value="P:axoneme assembly"/>
    <property type="evidence" value="ECO:0007669"/>
    <property type="project" value="InterPro"/>
</dbReference>
<dbReference type="EnsemblMetazoa" id="XM_014391903.2">
    <property type="protein sequence ID" value="XP_014247389.1"/>
    <property type="gene ID" value="LOC106665471"/>
</dbReference>
<evidence type="ECO:0000256" key="4">
    <source>
        <dbReference type="ARBA" id="ARBA00022846"/>
    </source>
</evidence>
<dbReference type="InterPro" id="IPR006802">
    <property type="entry name" value="Radial_spoke"/>
</dbReference>
<evidence type="ECO:0000256" key="6">
    <source>
        <dbReference type="ARBA" id="ARBA00023212"/>
    </source>
</evidence>
<evidence type="ECO:0000256" key="5">
    <source>
        <dbReference type="ARBA" id="ARBA00023069"/>
    </source>
</evidence>
<protein>
    <recommendedName>
        <fullName evidence="10">Radial spoke head protein 9 homolog</fullName>
    </recommendedName>
</protein>
<dbReference type="GO" id="GO:0060294">
    <property type="term" value="P:cilium movement involved in cell motility"/>
    <property type="evidence" value="ECO:0007669"/>
    <property type="project" value="InterPro"/>
</dbReference>
<keyword evidence="6" id="KW-0206">Cytoskeleton</keyword>
<dbReference type="GO" id="GO:0001534">
    <property type="term" value="C:radial spoke"/>
    <property type="evidence" value="ECO:0007669"/>
    <property type="project" value="InterPro"/>
</dbReference>
<evidence type="ECO:0000313" key="11">
    <source>
        <dbReference type="EnsemblMetazoa" id="XP_014247389.1"/>
    </source>
</evidence>